<evidence type="ECO:0000313" key="2">
    <source>
        <dbReference type="EMBL" id="SFU26417.1"/>
    </source>
</evidence>
<protein>
    <submittedName>
        <fullName evidence="2">AAA domain-containing protein</fullName>
    </submittedName>
</protein>
<evidence type="ECO:0000313" key="3">
    <source>
        <dbReference type="Proteomes" id="UP000198844"/>
    </source>
</evidence>
<dbReference type="EMBL" id="FPBH01000054">
    <property type="protein sequence ID" value="SFU26417.1"/>
    <property type="molecule type" value="Genomic_DNA"/>
</dbReference>
<organism evidence="2 3">
    <name type="scientific">Paraburkholderia aspalathi</name>
    <dbReference type="NCBI Taxonomy" id="1324617"/>
    <lineage>
        <taxon>Bacteria</taxon>
        <taxon>Pseudomonadati</taxon>
        <taxon>Pseudomonadota</taxon>
        <taxon>Betaproteobacteria</taxon>
        <taxon>Burkholderiales</taxon>
        <taxon>Burkholderiaceae</taxon>
        <taxon>Paraburkholderia</taxon>
    </lineage>
</organism>
<dbReference type="AlphaFoldDB" id="A0A1I7ER77"/>
<dbReference type="OrthoDB" id="5593847at2"/>
<proteinExistence type="predicted"/>
<accession>A0A1I7ER77</accession>
<dbReference type="RefSeq" id="WP_093647123.1">
    <property type="nucleotide sequence ID" value="NZ_FPBH01000054.1"/>
</dbReference>
<feature type="domain" description="ORC1/DEAH AAA+ ATPase" evidence="1">
    <location>
        <begin position="153"/>
        <end position="296"/>
    </location>
</feature>
<name>A0A1I7ER77_9BURK</name>
<dbReference type="Pfam" id="PF13401">
    <property type="entry name" value="AAA_22"/>
    <property type="match status" value="1"/>
</dbReference>
<dbReference type="Gene3D" id="3.40.50.300">
    <property type="entry name" value="P-loop containing nucleotide triphosphate hydrolases"/>
    <property type="match status" value="1"/>
</dbReference>
<gene>
    <name evidence="2" type="ORF">SAMN05192563_105426</name>
</gene>
<dbReference type="InterPro" id="IPR027417">
    <property type="entry name" value="P-loop_NTPase"/>
</dbReference>
<dbReference type="InterPro" id="IPR049945">
    <property type="entry name" value="AAA_22"/>
</dbReference>
<reference evidence="2 3" key="1">
    <citation type="submission" date="2016-10" db="EMBL/GenBank/DDBJ databases">
        <authorList>
            <person name="de Groot N.N."/>
        </authorList>
    </citation>
    <scope>NUCLEOTIDE SEQUENCE [LARGE SCALE GENOMIC DNA]</scope>
    <source>
        <strain evidence="2 3">LMG 27731</strain>
    </source>
</reference>
<dbReference type="GO" id="GO:0016887">
    <property type="term" value="F:ATP hydrolysis activity"/>
    <property type="evidence" value="ECO:0007669"/>
    <property type="project" value="InterPro"/>
</dbReference>
<sequence>MNVKRTEANELSNCVRAPWLEQRMASGMMMLATYRTDEANPAFAGNPTVTCLPCYPSEAVAQAELAHQPSKRHPDFLSLSSDVRAESSAQIKQVFVPTAEHVSGLRSTMRLIREGYLSRNLLDPEFMNHLHRISLSCTPIILPRVGDYCGSTGGMALIGPTGSGKTCFINRSMTYVVEKARLHQQLGGRPCSWAQIPIVRISAAGQPSERQLALAIANQVDLFLDAKFEEKMSRKSGYVRSVAAMLASNLVALLIIDDVQLWGRMDKRLRINLLNFLVGVLEESRVPIMCSGTMLLKDVLEAHISQGEKLIAEGEIALTPILRPDDMQSMCTKLWQWRVTDGPDIPPDWFAEEMSIQTAGLRRYIRELAVPLFERMAMDGISVPSRKYLREVADACLASVRPGVELLNRAYKGKVVDRQLLIRYEEYISASDYKLRVLTRAAEIRARTAVRSAARKRA</sequence>
<dbReference type="Proteomes" id="UP000198844">
    <property type="component" value="Unassembled WGS sequence"/>
</dbReference>
<evidence type="ECO:0000259" key="1">
    <source>
        <dbReference type="Pfam" id="PF13401"/>
    </source>
</evidence>
<dbReference type="SUPFAM" id="SSF52540">
    <property type="entry name" value="P-loop containing nucleoside triphosphate hydrolases"/>
    <property type="match status" value="1"/>
</dbReference>